<reference evidence="2" key="1">
    <citation type="submission" date="2017-09" db="EMBL/GenBank/DDBJ databases">
        <authorList>
            <person name="Varghese N."/>
            <person name="Submissions S."/>
        </authorList>
    </citation>
    <scope>NUCLEOTIDE SEQUENCE [LARGE SCALE GENOMIC DNA]</scope>
    <source>
        <strain evidence="2">CGMCC 4.6857</strain>
    </source>
</reference>
<evidence type="ECO:0000313" key="1">
    <source>
        <dbReference type="EMBL" id="SNY58132.1"/>
    </source>
</evidence>
<dbReference type="AlphaFoldDB" id="A0A285JCZ2"/>
<sequence length="320" mass="35792">MQRVVRCGLMFGMTRPVLLSPHVPPEAASAYETRRFYLKKSKRKSAPLRRAFIQRPPGSTPRVGPLAAFVRRGDIRALDAYLYLVAITSGDLEGVGWSYTLDSNIWARAFGATDRASSSSALTAVVRILNRLQERKLLEWKRVRPRSSEITVTLLKEDGSGEPYTRPGRANLDPYINLPFGYWYDEWDQRLSLPATAMLLVLSAEFKSTALPAHRVDEWYGWSADTAERGFAELERYNLMTQQRVTRKAPNAPVGWTAENRYTLQRPFRHRKRSAASAKSAAAVTSDATPALQGLVDAVPIVPVPAGFEQSWTGLPKLDA</sequence>
<gene>
    <name evidence="1" type="ORF">SAMN05421748_11913</name>
</gene>
<evidence type="ECO:0000313" key="2">
    <source>
        <dbReference type="Proteomes" id="UP000219612"/>
    </source>
</evidence>
<proteinExistence type="predicted"/>
<protein>
    <submittedName>
        <fullName evidence="1">Uncharacterized protein</fullName>
    </submittedName>
</protein>
<organism evidence="1 2">
    <name type="scientific">Paractinoplanes atraurantiacus</name>
    <dbReference type="NCBI Taxonomy" id="1036182"/>
    <lineage>
        <taxon>Bacteria</taxon>
        <taxon>Bacillati</taxon>
        <taxon>Actinomycetota</taxon>
        <taxon>Actinomycetes</taxon>
        <taxon>Micromonosporales</taxon>
        <taxon>Micromonosporaceae</taxon>
        <taxon>Paractinoplanes</taxon>
    </lineage>
</organism>
<dbReference type="EMBL" id="OBDY01000019">
    <property type="protein sequence ID" value="SNY58132.1"/>
    <property type="molecule type" value="Genomic_DNA"/>
</dbReference>
<accession>A0A285JCZ2</accession>
<keyword evidence="2" id="KW-1185">Reference proteome</keyword>
<name>A0A285JCZ2_9ACTN</name>
<dbReference type="Proteomes" id="UP000219612">
    <property type="component" value="Unassembled WGS sequence"/>
</dbReference>